<accession>A0ABQ2H4M3</accession>
<dbReference type="Pfam" id="PF00589">
    <property type="entry name" value="Phage_integrase"/>
    <property type="match status" value="1"/>
</dbReference>
<evidence type="ECO:0000313" key="9">
    <source>
        <dbReference type="Proteomes" id="UP000616499"/>
    </source>
</evidence>
<evidence type="ECO:0000313" key="8">
    <source>
        <dbReference type="EMBL" id="GGM30792.1"/>
    </source>
</evidence>
<name>A0ABQ2H4M3_9PSED</name>
<proteinExistence type="inferred from homology"/>
<sequence length="320" mass="35545">MLPSLLSTSSLPPLPALIHEAGDHAQLRFLEFFTSNIRNPNTRRAYGRAVSDFLQWCQEVGVGSITQVQPLHVAAWIELLSQQVSAPTVKQRLAALKHLFDWLVTGQVIPTNPAASVRGPRHTARQGKTPVLDATEARQLLDSIDVSTPAGLRDRALIGLMVFSFARIGAALAMKVEDLYIQNRRLWVRLKEKGGKRHEMPCHHQLEEYLHEYLDQTGIGNDPKGPLFRTIKRGTDQLSNTPLHQSNAHAMVRRRAKAAGIGTQIGNHTFRATGITAYLKNGGTIEIAAAMANHSSTKTTQLYDRRRDDISLGEVERIHI</sequence>
<keyword evidence="9" id="KW-1185">Reference proteome</keyword>
<dbReference type="Pfam" id="PF02899">
    <property type="entry name" value="Phage_int_SAM_1"/>
    <property type="match status" value="1"/>
</dbReference>
<feature type="domain" description="Core-binding (CB)" evidence="7">
    <location>
        <begin position="20"/>
        <end position="104"/>
    </location>
</feature>
<dbReference type="Proteomes" id="UP000616499">
    <property type="component" value="Unassembled WGS sequence"/>
</dbReference>
<dbReference type="Gene3D" id="1.10.443.10">
    <property type="entry name" value="Intergrase catalytic core"/>
    <property type="match status" value="1"/>
</dbReference>
<dbReference type="InterPro" id="IPR004107">
    <property type="entry name" value="Integrase_SAM-like_N"/>
</dbReference>
<dbReference type="PROSITE" id="PS51898">
    <property type="entry name" value="TYR_RECOMBINASE"/>
    <property type="match status" value="1"/>
</dbReference>
<dbReference type="InterPro" id="IPR013762">
    <property type="entry name" value="Integrase-like_cat_sf"/>
</dbReference>
<evidence type="ECO:0000259" key="7">
    <source>
        <dbReference type="PROSITE" id="PS51900"/>
    </source>
</evidence>
<dbReference type="InterPro" id="IPR050090">
    <property type="entry name" value="Tyrosine_recombinase_XerCD"/>
</dbReference>
<feature type="domain" description="Tyr recombinase" evidence="6">
    <location>
        <begin position="127"/>
        <end position="317"/>
    </location>
</feature>
<dbReference type="RefSeq" id="WP_188868556.1">
    <property type="nucleotide sequence ID" value="NZ_BMNW01000020.1"/>
</dbReference>
<keyword evidence="2" id="KW-0229">DNA integration</keyword>
<dbReference type="InterPro" id="IPR002104">
    <property type="entry name" value="Integrase_catalytic"/>
</dbReference>
<dbReference type="InterPro" id="IPR010998">
    <property type="entry name" value="Integrase_recombinase_N"/>
</dbReference>
<evidence type="ECO:0000256" key="5">
    <source>
        <dbReference type="PROSITE-ProRule" id="PRU01248"/>
    </source>
</evidence>
<organism evidence="8 9">
    <name type="scientific">Pseudomonas asuensis</name>
    <dbReference type="NCBI Taxonomy" id="1825787"/>
    <lineage>
        <taxon>Bacteria</taxon>
        <taxon>Pseudomonadati</taxon>
        <taxon>Pseudomonadota</taxon>
        <taxon>Gammaproteobacteria</taxon>
        <taxon>Pseudomonadales</taxon>
        <taxon>Pseudomonadaceae</taxon>
        <taxon>Pseudomonas</taxon>
    </lineage>
</organism>
<dbReference type="SUPFAM" id="SSF56349">
    <property type="entry name" value="DNA breaking-rejoining enzymes"/>
    <property type="match status" value="1"/>
</dbReference>
<dbReference type="PANTHER" id="PTHR30349:SF41">
    <property type="entry name" value="INTEGRASE_RECOMBINASE PROTEIN MJ0367-RELATED"/>
    <property type="match status" value="1"/>
</dbReference>
<dbReference type="InterPro" id="IPR011010">
    <property type="entry name" value="DNA_brk_join_enz"/>
</dbReference>
<keyword evidence="3 5" id="KW-0238">DNA-binding</keyword>
<keyword evidence="4" id="KW-0233">DNA recombination</keyword>
<dbReference type="InterPro" id="IPR044068">
    <property type="entry name" value="CB"/>
</dbReference>
<reference evidence="9" key="1">
    <citation type="journal article" date="2019" name="Int. J. Syst. Evol. Microbiol.">
        <title>The Global Catalogue of Microorganisms (GCM) 10K type strain sequencing project: providing services to taxonomists for standard genome sequencing and annotation.</title>
        <authorList>
            <consortium name="The Broad Institute Genomics Platform"/>
            <consortium name="The Broad Institute Genome Sequencing Center for Infectious Disease"/>
            <person name="Wu L."/>
            <person name="Ma J."/>
        </authorList>
    </citation>
    <scope>NUCLEOTIDE SEQUENCE [LARGE SCALE GENOMIC DNA]</scope>
    <source>
        <strain evidence="9">JCM 13501</strain>
    </source>
</reference>
<evidence type="ECO:0000256" key="1">
    <source>
        <dbReference type="ARBA" id="ARBA00008857"/>
    </source>
</evidence>
<dbReference type="CDD" id="cd01196">
    <property type="entry name" value="INT_C_like_6"/>
    <property type="match status" value="1"/>
</dbReference>
<comment type="similarity">
    <text evidence="1">Belongs to the 'phage' integrase family.</text>
</comment>
<protein>
    <submittedName>
        <fullName evidence="8">Integrase</fullName>
    </submittedName>
</protein>
<dbReference type="PROSITE" id="PS51900">
    <property type="entry name" value="CB"/>
    <property type="match status" value="1"/>
</dbReference>
<evidence type="ECO:0000256" key="3">
    <source>
        <dbReference type="ARBA" id="ARBA00023125"/>
    </source>
</evidence>
<evidence type="ECO:0000256" key="4">
    <source>
        <dbReference type="ARBA" id="ARBA00023172"/>
    </source>
</evidence>
<gene>
    <name evidence="8" type="ORF">GCM10009425_46810</name>
</gene>
<dbReference type="EMBL" id="BMNW01000020">
    <property type="protein sequence ID" value="GGM30792.1"/>
    <property type="molecule type" value="Genomic_DNA"/>
</dbReference>
<dbReference type="Gene3D" id="1.10.150.130">
    <property type="match status" value="1"/>
</dbReference>
<evidence type="ECO:0000259" key="6">
    <source>
        <dbReference type="PROSITE" id="PS51898"/>
    </source>
</evidence>
<evidence type="ECO:0000256" key="2">
    <source>
        <dbReference type="ARBA" id="ARBA00022908"/>
    </source>
</evidence>
<comment type="caution">
    <text evidence="8">The sequence shown here is derived from an EMBL/GenBank/DDBJ whole genome shotgun (WGS) entry which is preliminary data.</text>
</comment>
<dbReference type="PANTHER" id="PTHR30349">
    <property type="entry name" value="PHAGE INTEGRASE-RELATED"/>
    <property type="match status" value="1"/>
</dbReference>